<reference evidence="1" key="1">
    <citation type="submission" date="2020-09" db="EMBL/GenBank/DDBJ databases">
        <title>Genome-Enabled Discovery of Anthraquinone Biosynthesis in Senna tora.</title>
        <authorList>
            <person name="Kang S.-H."/>
            <person name="Pandey R.P."/>
            <person name="Lee C.-M."/>
            <person name="Sim J.-S."/>
            <person name="Jeong J.-T."/>
            <person name="Choi B.-S."/>
            <person name="Jung M."/>
            <person name="Ginzburg D."/>
            <person name="Zhao K."/>
            <person name="Won S.Y."/>
            <person name="Oh T.-J."/>
            <person name="Yu Y."/>
            <person name="Kim N.-H."/>
            <person name="Lee O.R."/>
            <person name="Lee T.-H."/>
            <person name="Bashyal P."/>
            <person name="Kim T.-S."/>
            <person name="Lee W.-H."/>
            <person name="Kawkins C."/>
            <person name="Kim C.-K."/>
            <person name="Kim J.S."/>
            <person name="Ahn B.O."/>
            <person name="Rhee S.Y."/>
            <person name="Sohng J.K."/>
        </authorList>
    </citation>
    <scope>NUCLEOTIDE SEQUENCE</scope>
    <source>
        <tissue evidence="1">Leaf</tissue>
    </source>
</reference>
<dbReference type="EMBL" id="JAAIUW010000009">
    <property type="protein sequence ID" value="KAF7817539.1"/>
    <property type="molecule type" value="Genomic_DNA"/>
</dbReference>
<name>A0A834T8R4_9FABA</name>
<dbReference type="AlphaFoldDB" id="A0A834T8R4"/>
<comment type="caution">
    <text evidence="1">The sequence shown here is derived from an EMBL/GenBank/DDBJ whole genome shotgun (WGS) entry which is preliminary data.</text>
</comment>
<evidence type="ECO:0000313" key="2">
    <source>
        <dbReference type="Proteomes" id="UP000634136"/>
    </source>
</evidence>
<evidence type="ECO:0000313" key="1">
    <source>
        <dbReference type="EMBL" id="KAF7817539.1"/>
    </source>
</evidence>
<organism evidence="1 2">
    <name type="scientific">Senna tora</name>
    <dbReference type="NCBI Taxonomy" id="362788"/>
    <lineage>
        <taxon>Eukaryota</taxon>
        <taxon>Viridiplantae</taxon>
        <taxon>Streptophyta</taxon>
        <taxon>Embryophyta</taxon>
        <taxon>Tracheophyta</taxon>
        <taxon>Spermatophyta</taxon>
        <taxon>Magnoliopsida</taxon>
        <taxon>eudicotyledons</taxon>
        <taxon>Gunneridae</taxon>
        <taxon>Pentapetalae</taxon>
        <taxon>rosids</taxon>
        <taxon>fabids</taxon>
        <taxon>Fabales</taxon>
        <taxon>Fabaceae</taxon>
        <taxon>Caesalpinioideae</taxon>
        <taxon>Cassia clade</taxon>
        <taxon>Senna</taxon>
    </lineage>
</organism>
<dbReference type="Proteomes" id="UP000634136">
    <property type="component" value="Unassembled WGS sequence"/>
</dbReference>
<accession>A0A834T8R4</accession>
<gene>
    <name evidence="1" type="ORF">G2W53_031508</name>
</gene>
<protein>
    <submittedName>
        <fullName evidence="1">Uncharacterized protein</fullName>
    </submittedName>
</protein>
<keyword evidence="2" id="KW-1185">Reference proteome</keyword>
<sequence>MVYREMEWEYWSFYFQVCRSLQSTVYINTRAVDDVGKAWTFFYGCAHVVDVSTTIVIIEVSRNDGIGG</sequence>
<proteinExistence type="predicted"/>